<dbReference type="Pfam" id="PF14313">
    <property type="entry name" value="Soyouz_module"/>
    <property type="match status" value="1"/>
</dbReference>
<evidence type="ECO:0000313" key="6">
    <source>
        <dbReference type="EMBL" id="AOV81750.1"/>
    </source>
</evidence>
<evidence type="ECO:0000256" key="4">
    <source>
        <dbReference type="SAM" id="MobiDB-lite"/>
    </source>
</evidence>
<dbReference type="EMBL" id="KX940961">
    <property type="protein sequence ID" value="AOV81750.1"/>
    <property type="molecule type" value="Viral_cRNA"/>
</dbReference>
<feature type="compositionally biased region" description="Basic and acidic residues" evidence="4">
    <location>
        <begin position="54"/>
        <end position="77"/>
    </location>
</feature>
<keyword evidence="3" id="KW-0693">Viral RNA replication</keyword>
<accession>A0A1D8MBV5</accession>
<dbReference type="Pfam" id="PF03210">
    <property type="entry name" value="Paramyx_P_V_C"/>
    <property type="match status" value="1"/>
</dbReference>
<feature type="region of interest" description="Disordered" evidence="4">
    <location>
        <begin position="26"/>
        <end position="139"/>
    </location>
</feature>
<organism evidence="6">
    <name type="scientific">Beilong virus</name>
    <dbReference type="NCBI Taxonomy" id="341053"/>
    <lineage>
        <taxon>Viruses</taxon>
        <taxon>Riboviria</taxon>
        <taxon>Orthornavirae</taxon>
        <taxon>Negarnaviricota</taxon>
        <taxon>Haploviricotina</taxon>
        <taxon>Monjiviricetes</taxon>
        <taxon>Mononegavirales</taxon>
        <taxon>Paramyxoviridae</taxon>
        <taxon>Orthoparamyxovirinae</taxon>
        <taxon>Jeilongvirus</taxon>
        <taxon>Jeilongvirus beilongi</taxon>
    </lineage>
</organism>
<keyword evidence="2" id="KW-0597">Phosphoprotein</keyword>
<dbReference type="Gene3D" id="1.20.5.110">
    <property type="match status" value="1"/>
</dbReference>
<name>A0A1D8MBV5_9MONO</name>
<dbReference type="InterPro" id="IPR025909">
    <property type="entry name" value="Soyouz_module"/>
</dbReference>
<feature type="compositionally biased region" description="Polar residues" evidence="4">
    <location>
        <begin position="276"/>
        <end position="292"/>
    </location>
</feature>
<dbReference type="Gene3D" id="6.10.250.2490">
    <property type="match status" value="1"/>
</dbReference>
<evidence type="ECO:0000256" key="3">
    <source>
        <dbReference type="ARBA" id="ARBA00022953"/>
    </source>
</evidence>
<reference evidence="6" key="1">
    <citation type="journal article" date="2016" name="Infect. Genet. Evol.">
        <title>Comparative genome and evolutionary analysis of naturally occurring Beilong virus in brown and black rats.</title>
        <authorList>
            <person name="Woo P.C."/>
            <person name="Wong A.Y."/>
            <person name="Wong B.H."/>
            <person name="Lam C.S."/>
            <person name="Fan R.Y."/>
            <person name="Lau S.K."/>
            <person name="Yuen K.Y."/>
        </authorList>
    </citation>
    <scope>NUCLEOTIDE SEQUENCE</scope>
    <source>
        <strain evidence="6">ERN081008_1S</strain>
    </source>
</reference>
<evidence type="ECO:0000259" key="5">
    <source>
        <dbReference type="Pfam" id="PF14313"/>
    </source>
</evidence>
<feature type="compositionally biased region" description="Polar residues" evidence="4">
    <location>
        <begin position="94"/>
        <end position="111"/>
    </location>
</feature>
<proteinExistence type="predicted"/>
<sequence length="496" mass="53658">MSDYNPDVLQQLVKDGIKTIELLQQSPEDFQKTYGRSAIQEPSTRARIQSWESRNPDHDYTGNKNQRSEGAKERANKSESTGIASADGGHGDKPSSNGGDSQNEYQGSDQQVWDAAYNDGNSGGAWGGPAGGLPTAGERGYPITTGNQEFEGYHPDGPVDAREYNQISSMDHEMSAAETLGSSTQLTTMRNATTDDFAKIFEEGTPKVHRRLRGITAVVPAQKQPGAVGGPVKKGTDGSTASTLLGDVPLSGNGAIPNVHPSLLHQPKKNAHAENAQGSVQDVSTTGATGQSDEAAHFDQEVEGKLNLVLKELDLISKKLDYLPEIKEEIRNINKKITNLSLGLSTVENYIKSMMIIIPSSGKPDVNDTTEVNPDLKAVIGRDKTRGLKEVTTQRSDLESLDLPSPATSEIDSKYLTQDLDFTKSNAANFVPGNDASSFYTIVAMIKDEITDVKRQQELIKWVSDSMNKHPMGQIYRVVREALDAESDSSSSSDSD</sequence>
<evidence type="ECO:0000256" key="2">
    <source>
        <dbReference type="ARBA" id="ARBA00022553"/>
    </source>
</evidence>
<evidence type="ECO:0000256" key="1">
    <source>
        <dbReference type="ARBA" id="ARBA00020572"/>
    </source>
</evidence>
<feature type="compositionally biased region" description="Gly residues" evidence="4">
    <location>
        <begin position="121"/>
        <end position="131"/>
    </location>
</feature>
<reference evidence="6" key="2">
    <citation type="submission" date="2016-10" db="EMBL/GenBank/DDBJ databases">
        <authorList>
            <person name="de Groot N.N."/>
        </authorList>
    </citation>
    <scope>NUCLEOTIDE SEQUENCE</scope>
    <source>
        <strain evidence="6">ERN081008_1S</strain>
    </source>
</reference>
<gene>
    <name evidence="6" type="primary">P</name>
    <name evidence="6" type="synonym">C</name>
    <name evidence="6" type="synonym">V</name>
</gene>
<feature type="domain" description="Phosphoprotein P soyouz module" evidence="5">
    <location>
        <begin position="1"/>
        <end position="57"/>
    </location>
</feature>
<dbReference type="InterPro" id="IPR004897">
    <property type="entry name" value="P/V_Pprotein_paramyxoviral"/>
</dbReference>
<protein>
    <recommendedName>
        <fullName evidence="1">Phosphoprotein</fullName>
    </recommendedName>
</protein>
<feature type="region of interest" description="Disordered" evidence="4">
    <location>
        <begin position="269"/>
        <end position="292"/>
    </location>
</feature>
<feature type="compositionally biased region" description="Polar residues" evidence="4">
    <location>
        <begin position="40"/>
        <end position="53"/>
    </location>
</feature>